<sequence length="146" mass="17065">MNQEIGSIMGFFYKVFPVKIYELEVPTDFVVPSMYFPSPLVFDGNDSNQTYMKTYNLSIKLFHHDSKQAYREAENIAEKINGNRNVIPLLDIKGLETGDYIRFTRVEVRIGDRGVANIILHWDSRYYYHQPEIPAIQYLEFESGVK</sequence>
<organism evidence="1 2">
    <name type="scientific">Virgibacillus dokdonensis</name>
    <dbReference type="NCBI Taxonomy" id="302167"/>
    <lineage>
        <taxon>Bacteria</taxon>
        <taxon>Bacillati</taxon>
        <taxon>Bacillota</taxon>
        <taxon>Bacilli</taxon>
        <taxon>Bacillales</taxon>
        <taxon>Bacillaceae</taxon>
        <taxon>Virgibacillus</taxon>
    </lineage>
</organism>
<evidence type="ECO:0000313" key="1">
    <source>
        <dbReference type="EMBL" id="AUJ25188.1"/>
    </source>
</evidence>
<accession>A0A2K9IZQ4</accession>
<evidence type="ECO:0008006" key="3">
    <source>
        <dbReference type="Google" id="ProtNLM"/>
    </source>
</evidence>
<evidence type="ECO:0000313" key="2">
    <source>
        <dbReference type="Proteomes" id="UP000234237"/>
    </source>
</evidence>
<name>A0A2K9IZQ4_9BACI</name>
<proteinExistence type="predicted"/>
<dbReference type="EMBL" id="CP018622">
    <property type="protein sequence ID" value="AUJ25188.1"/>
    <property type="molecule type" value="Genomic_DNA"/>
</dbReference>
<protein>
    <recommendedName>
        <fullName evidence="3">Phage portal protein</fullName>
    </recommendedName>
</protein>
<dbReference type="Proteomes" id="UP000234237">
    <property type="component" value="Chromosome"/>
</dbReference>
<dbReference type="AlphaFoldDB" id="A0A2K9IZQ4"/>
<dbReference type="RefSeq" id="WP_101933416.1">
    <property type="nucleotide sequence ID" value="NZ_CP018622.1"/>
</dbReference>
<dbReference type="KEGG" id="vpn:A21D_02124"/>
<gene>
    <name evidence="1" type="ORF">A21D_02124</name>
</gene>
<reference evidence="2" key="1">
    <citation type="submission" date="2016-11" db="EMBL/GenBank/DDBJ databases">
        <title>Complete genome sequence of Virgibacillus pantothenticus 21D, a halophilic bacterium isolated from the deep hypersaline anoxic basin Discovery in the Mediterranean Sea.</title>
        <authorList>
            <person name="Zeaiter Z."/>
            <person name="Booth J.M."/>
            <person name="Prosdocimi E.M."/>
            <person name="Mapelli F."/>
            <person name="Fusi M."/>
            <person name="Daffonchio D."/>
            <person name="Borin S."/>
            <person name="Crotti E."/>
        </authorList>
    </citation>
    <scope>NUCLEOTIDE SEQUENCE [LARGE SCALE GENOMIC DNA]</scope>
    <source>
        <strain evidence="2">21D</strain>
    </source>
</reference>